<dbReference type="RefSeq" id="XP_020030756.1">
    <property type="nucleotide sequence ID" value="XM_020175167.1"/>
</dbReference>
<dbReference type="CTD" id="78996"/>
<evidence type="ECO:0000313" key="2">
    <source>
        <dbReference type="RefSeq" id="XP_020030756.1"/>
    </source>
</evidence>
<dbReference type="KEGG" id="ccan:109693697"/>
<gene>
    <name evidence="2" type="primary">CUNH7orf49</name>
</gene>
<feature type="region of interest" description="Disordered" evidence="1">
    <location>
        <begin position="97"/>
        <end position="196"/>
    </location>
</feature>
<reference evidence="2" key="1">
    <citation type="submission" date="2025-08" db="UniProtKB">
        <authorList>
            <consortium name="RefSeq"/>
        </authorList>
    </citation>
    <scope>IDENTIFICATION</scope>
    <source>
        <tissue evidence="2">Leukocyte</tissue>
    </source>
</reference>
<feature type="compositionally biased region" description="Basic and acidic residues" evidence="1">
    <location>
        <begin position="186"/>
        <end position="196"/>
    </location>
</feature>
<dbReference type="OrthoDB" id="8936475at2759"/>
<dbReference type="InterPro" id="IPR028278">
    <property type="entry name" value="MRI"/>
</dbReference>
<name>A0A8B7VFH1_CASCN</name>
<accession>A0A8B7VFH1</accession>
<organism evidence="2">
    <name type="scientific">Castor canadensis</name>
    <name type="common">American beaver</name>
    <dbReference type="NCBI Taxonomy" id="51338"/>
    <lineage>
        <taxon>Eukaryota</taxon>
        <taxon>Metazoa</taxon>
        <taxon>Chordata</taxon>
        <taxon>Craniata</taxon>
        <taxon>Vertebrata</taxon>
        <taxon>Euteleostomi</taxon>
        <taxon>Mammalia</taxon>
        <taxon>Eutheria</taxon>
        <taxon>Euarchontoglires</taxon>
        <taxon>Glires</taxon>
        <taxon>Rodentia</taxon>
        <taxon>Castorimorpha</taxon>
        <taxon>Castoridae</taxon>
        <taxon>Castor</taxon>
    </lineage>
</organism>
<proteinExistence type="predicted"/>
<dbReference type="PANTHER" id="PTHR14566">
    <property type="entry name" value="CELL CYCLE REGULATOR OF NON-HOMOLOGOUS END JOINING"/>
    <property type="match status" value="1"/>
</dbReference>
<dbReference type="PANTHER" id="PTHR14566:SF0">
    <property type="entry name" value="CELL CYCLE REGULATOR OF NON-HOMOLOGOUS END JOINING"/>
    <property type="match status" value="1"/>
</dbReference>
<sequence length="196" mass="21345">MEVLKAENKKRSLPSWMTAQDERKGVLLKLPKKRRTAVVAATRTPTMKTVYCMNEAEMVDVALGILIEKARCPQLPLDPAPLLACFFHLPPAGSPPSCAPFSPSPCEGRKQEKPWEQPALANSDKPPLSPSCSVSPHTSSPGSSEEEDSGKDVPAPVFSPAQGPGVPNSTCSKSPKEEEEEEEEDVLKYVREIFFS</sequence>
<dbReference type="Pfam" id="PF15325">
    <property type="entry name" value="MRI"/>
    <property type="match status" value="1"/>
</dbReference>
<evidence type="ECO:0000256" key="1">
    <source>
        <dbReference type="SAM" id="MobiDB-lite"/>
    </source>
</evidence>
<dbReference type="GO" id="GO:0005634">
    <property type="term" value="C:nucleus"/>
    <property type="evidence" value="ECO:0007669"/>
    <property type="project" value="TreeGrafter"/>
</dbReference>
<protein>
    <submittedName>
        <fullName evidence="2">Modulator of retrovirus infection homolog isoform X1</fullName>
    </submittedName>
</protein>
<dbReference type="GO" id="GO:0006303">
    <property type="term" value="P:double-strand break repair via nonhomologous end joining"/>
    <property type="evidence" value="ECO:0007669"/>
    <property type="project" value="TreeGrafter"/>
</dbReference>
<dbReference type="AlphaFoldDB" id="A0A8B7VFH1"/>
<dbReference type="GO" id="GO:0005737">
    <property type="term" value="C:cytoplasm"/>
    <property type="evidence" value="ECO:0007669"/>
    <property type="project" value="TreeGrafter"/>
</dbReference>
<feature type="compositionally biased region" description="Low complexity" evidence="1">
    <location>
        <begin position="130"/>
        <end position="143"/>
    </location>
</feature>
<dbReference type="GO" id="GO:2001033">
    <property type="term" value="P:negative regulation of double-strand break repair via nonhomologous end joining"/>
    <property type="evidence" value="ECO:0007669"/>
    <property type="project" value="InterPro"/>
</dbReference>